<dbReference type="OrthoDB" id="1001408at2759"/>
<reference evidence="1 2" key="1">
    <citation type="journal article" date="2021" name="bioRxiv">
        <title>The Gossypium anomalum genome as a resource for cotton improvement and evolutionary analysis of hybrid incompatibility.</title>
        <authorList>
            <person name="Grover C.E."/>
            <person name="Yuan D."/>
            <person name="Arick M.A."/>
            <person name="Miller E.R."/>
            <person name="Hu G."/>
            <person name="Peterson D.G."/>
            <person name="Wendel J.F."/>
            <person name="Udall J.A."/>
        </authorList>
    </citation>
    <scope>NUCLEOTIDE SEQUENCE [LARGE SCALE GENOMIC DNA]</scope>
    <source>
        <strain evidence="1">JFW-Udall</strain>
        <tissue evidence="1">Leaf</tissue>
    </source>
</reference>
<dbReference type="Proteomes" id="UP000701853">
    <property type="component" value="Chromosome 11"/>
</dbReference>
<evidence type="ECO:0000313" key="2">
    <source>
        <dbReference type="Proteomes" id="UP000701853"/>
    </source>
</evidence>
<accession>A0A8J5YII8</accession>
<comment type="caution">
    <text evidence="1">The sequence shown here is derived from an EMBL/GenBank/DDBJ whole genome shotgun (WGS) entry which is preliminary data.</text>
</comment>
<gene>
    <name evidence="1" type="ORF">CXB51_028328</name>
</gene>
<dbReference type="EMBL" id="JAHUZN010000011">
    <property type="protein sequence ID" value="KAG8478510.1"/>
    <property type="molecule type" value="Genomic_DNA"/>
</dbReference>
<dbReference type="AlphaFoldDB" id="A0A8J5YII8"/>
<name>A0A8J5YII8_9ROSI</name>
<sequence>MEGIINYLMEGRGEWNCQANSEREQICVGHWIYEKMLKCIQNRKQSMYIPLLIIVLCRQDDVSMSPIEPFTRPTRSVIRDNLYD</sequence>
<organism evidence="1 2">
    <name type="scientific">Gossypium anomalum</name>
    <dbReference type="NCBI Taxonomy" id="47600"/>
    <lineage>
        <taxon>Eukaryota</taxon>
        <taxon>Viridiplantae</taxon>
        <taxon>Streptophyta</taxon>
        <taxon>Embryophyta</taxon>
        <taxon>Tracheophyta</taxon>
        <taxon>Spermatophyta</taxon>
        <taxon>Magnoliopsida</taxon>
        <taxon>eudicotyledons</taxon>
        <taxon>Gunneridae</taxon>
        <taxon>Pentapetalae</taxon>
        <taxon>rosids</taxon>
        <taxon>malvids</taxon>
        <taxon>Malvales</taxon>
        <taxon>Malvaceae</taxon>
        <taxon>Malvoideae</taxon>
        <taxon>Gossypium</taxon>
    </lineage>
</organism>
<evidence type="ECO:0000313" key="1">
    <source>
        <dbReference type="EMBL" id="KAG8478510.1"/>
    </source>
</evidence>
<keyword evidence="2" id="KW-1185">Reference proteome</keyword>
<proteinExistence type="predicted"/>
<protein>
    <submittedName>
        <fullName evidence="1">Uncharacterized protein</fullName>
    </submittedName>
</protein>